<evidence type="ECO:0000313" key="1">
    <source>
        <dbReference type="EMBL" id="KIZ15625.1"/>
    </source>
</evidence>
<dbReference type="EMBL" id="JRKI01000033">
    <property type="protein sequence ID" value="KIZ15625.1"/>
    <property type="molecule type" value="Genomic_DNA"/>
</dbReference>
<dbReference type="InterPro" id="IPR027417">
    <property type="entry name" value="P-loop_NTPase"/>
</dbReference>
<proteinExistence type="predicted"/>
<accession>A0A0D7CID4</accession>
<keyword evidence="2" id="KW-1185">Reference proteome</keyword>
<protein>
    <submittedName>
        <fullName evidence="1">Plasmid partition protein</fullName>
    </submittedName>
</protein>
<dbReference type="Gene3D" id="3.40.50.300">
    <property type="entry name" value="P-loop containing nucleotide triphosphate hydrolases"/>
    <property type="match status" value="1"/>
</dbReference>
<dbReference type="PATRIC" id="fig|1240678.4.peg.5474"/>
<gene>
    <name evidence="1" type="ORF">SNA_25710</name>
</gene>
<comment type="caution">
    <text evidence="1">The sequence shown here is derived from an EMBL/GenBank/DDBJ whole genome shotgun (WGS) entry which is preliminary data.</text>
</comment>
<organism evidence="1 2">
    <name type="scientific">Streptomyces natalensis ATCC 27448</name>
    <dbReference type="NCBI Taxonomy" id="1240678"/>
    <lineage>
        <taxon>Bacteria</taxon>
        <taxon>Bacillati</taxon>
        <taxon>Actinomycetota</taxon>
        <taxon>Actinomycetes</taxon>
        <taxon>Kitasatosporales</taxon>
        <taxon>Streptomycetaceae</taxon>
        <taxon>Streptomyces</taxon>
    </lineage>
</organism>
<reference evidence="1 2" key="1">
    <citation type="submission" date="2014-09" db="EMBL/GenBank/DDBJ databases">
        <title>Draft genome sequence of Streptomyces natalensis ATCC 27448, producer of the antifungal pimaricin.</title>
        <authorList>
            <person name="Mendes M.V."/>
            <person name="Beites T."/>
            <person name="Pires S."/>
            <person name="Santos C.L."/>
            <person name="Moradas-Ferreira P."/>
        </authorList>
    </citation>
    <scope>NUCLEOTIDE SEQUENCE [LARGE SCALE GENOMIC DNA]</scope>
    <source>
        <strain evidence="1 2">ATCC 27448</strain>
    </source>
</reference>
<name>A0A0D7CID4_9ACTN</name>
<dbReference type="RefSeq" id="WP_030064126.1">
    <property type="nucleotide sequence ID" value="NZ_JRKI01000033.1"/>
</dbReference>
<dbReference type="Proteomes" id="UP000032458">
    <property type="component" value="Unassembled WGS sequence"/>
</dbReference>
<sequence length="225" mass="25380">MLIANVSPRTMAKTTDTAWLSHALEEDEEQYDVLGYDADHSKQFHNWSKKAKGDFRFPVHLQASAQFHKEVVPPAGKTIAMVDCGHSENHPHITDSVLRIADLVILHMSPTGADWERIVEPPDATPFMDILKRSAPLRATRRMPPTWVLLNRTVANASSTGYYREEMTKEGYDVFTTAIPRSEMFGQSLGFPIVDARKTAFGSLVTEMKKRGLLPVEEREEQAEQ</sequence>
<dbReference type="AlphaFoldDB" id="A0A0D7CID4"/>
<evidence type="ECO:0000313" key="2">
    <source>
        <dbReference type="Proteomes" id="UP000032458"/>
    </source>
</evidence>